<dbReference type="AlphaFoldDB" id="A0A840VA19"/>
<dbReference type="GO" id="GO:0008933">
    <property type="term" value="F:peptidoglycan lytic transglycosylase activity"/>
    <property type="evidence" value="ECO:0007669"/>
    <property type="project" value="TreeGrafter"/>
</dbReference>
<sequence>MSMSLCAAGAAQAESFSAFLAKLRTRALAAGIPAGIVHSTTAGLKPNQDVLKRDQHQAEFTMTWADYSSRVLSQTRIDNGQAKAAGAHNLLAAMTSRFGVSAEPLIGIWGIETGYGVSQGNFHVIDALTTLAWERQSKFFGGQVIDAMRIIAMGDAPAGRLMGSYAGAMGQPQFMPNVYLSTAVSFSGARAPDIWHSDADSLASMANYLAKAGWQTGLPSSEAVFAPRSIGPNGTGRKLVRTLGYWQGRGIQRLPGAVPLPPDTPAALLLPDGPGGQAFLVYANFSVIRRYNPSDFYALAVGALGRMVLTA</sequence>
<name>A0A840VA19_9PROT</name>
<dbReference type="Proteomes" id="UP000553706">
    <property type="component" value="Unassembled WGS sequence"/>
</dbReference>
<evidence type="ECO:0000313" key="2">
    <source>
        <dbReference type="EMBL" id="MBB5372394.1"/>
    </source>
</evidence>
<dbReference type="NCBIfam" id="TIGR02283">
    <property type="entry name" value="MltB_2"/>
    <property type="match status" value="1"/>
</dbReference>
<evidence type="ECO:0000313" key="3">
    <source>
        <dbReference type="Proteomes" id="UP000553706"/>
    </source>
</evidence>
<dbReference type="InterPro" id="IPR043426">
    <property type="entry name" value="MltB-like"/>
</dbReference>
<reference evidence="2 3" key="1">
    <citation type="submission" date="2020-08" db="EMBL/GenBank/DDBJ databases">
        <title>Genomic Encyclopedia of Type Strains, Phase IV (KMG-IV): sequencing the most valuable type-strain genomes for metagenomic binning, comparative biology and taxonomic classification.</title>
        <authorList>
            <person name="Goeker M."/>
        </authorList>
    </citation>
    <scope>NUCLEOTIDE SEQUENCE [LARGE SCALE GENOMIC DNA]</scope>
    <source>
        <strain evidence="2 3">DSM 27026</strain>
    </source>
</reference>
<dbReference type="EMBL" id="JACHFJ010000002">
    <property type="protein sequence ID" value="MBB5372394.1"/>
    <property type="molecule type" value="Genomic_DNA"/>
</dbReference>
<dbReference type="SUPFAM" id="SSF53955">
    <property type="entry name" value="Lysozyme-like"/>
    <property type="match status" value="1"/>
</dbReference>
<dbReference type="Gene3D" id="1.10.8.350">
    <property type="entry name" value="Bacterial muramidase"/>
    <property type="match status" value="1"/>
</dbReference>
<comment type="caution">
    <text evidence="2">The sequence shown here is derived from an EMBL/GenBank/DDBJ whole genome shotgun (WGS) entry which is preliminary data.</text>
</comment>
<keyword evidence="3" id="KW-1185">Reference proteome</keyword>
<dbReference type="InterPro" id="IPR023346">
    <property type="entry name" value="Lysozyme-like_dom_sf"/>
</dbReference>
<dbReference type="Gene3D" id="1.10.530.10">
    <property type="match status" value="1"/>
</dbReference>
<dbReference type="PANTHER" id="PTHR30163:SF8">
    <property type="entry name" value="LYTIC MUREIN TRANSGLYCOSYLASE"/>
    <property type="match status" value="1"/>
</dbReference>
<gene>
    <name evidence="2" type="ORF">HNP71_000632</name>
</gene>
<protein>
    <submittedName>
        <fullName evidence="2">Membrane-bound lytic murein transglycosylase B</fullName>
    </submittedName>
</protein>
<dbReference type="RefSeq" id="WP_246344046.1">
    <property type="nucleotide sequence ID" value="NZ_JACHFJ010000002.1"/>
</dbReference>
<feature type="domain" description="Transglycosylase SLT" evidence="1">
    <location>
        <begin position="16"/>
        <end position="305"/>
    </location>
</feature>
<dbReference type="PANTHER" id="PTHR30163">
    <property type="entry name" value="MEMBRANE-BOUND LYTIC MUREIN TRANSGLYCOSYLASE B"/>
    <property type="match status" value="1"/>
</dbReference>
<dbReference type="GO" id="GO:0009253">
    <property type="term" value="P:peptidoglycan catabolic process"/>
    <property type="evidence" value="ECO:0007669"/>
    <property type="project" value="TreeGrafter"/>
</dbReference>
<evidence type="ECO:0000259" key="1">
    <source>
        <dbReference type="Pfam" id="PF13406"/>
    </source>
</evidence>
<dbReference type="InterPro" id="IPR011970">
    <property type="entry name" value="MltB_2"/>
</dbReference>
<organism evidence="2 3">
    <name type="scientific">Acidocella aromatica</name>
    <dbReference type="NCBI Taxonomy" id="1303579"/>
    <lineage>
        <taxon>Bacteria</taxon>
        <taxon>Pseudomonadati</taxon>
        <taxon>Pseudomonadota</taxon>
        <taxon>Alphaproteobacteria</taxon>
        <taxon>Acetobacterales</taxon>
        <taxon>Acidocellaceae</taxon>
        <taxon>Acidocella</taxon>
    </lineage>
</organism>
<accession>A0A840VA19</accession>
<proteinExistence type="predicted"/>
<dbReference type="InterPro" id="IPR031304">
    <property type="entry name" value="SLT_2"/>
</dbReference>
<dbReference type="Pfam" id="PF13406">
    <property type="entry name" value="SLT_2"/>
    <property type="match status" value="1"/>
</dbReference>